<organism evidence="1 2">
    <name type="scientific">Racocetra fulgida</name>
    <dbReference type="NCBI Taxonomy" id="60492"/>
    <lineage>
        <taxon>Eukaryota</taxon>
        <taxon>Fungi</taxon>
        <taxon>Fungi incertae sedis</taxon>
        <taxon>Mucoromycota</taxon>
        <taxon>Glomeromycotina</taxon>
        <taxon>Glomeromycetes</taxon>
        <taxon>Diversisporales</taxon>
        <taxon>Gigasporaceae</taxon>
        <taxon>Racocetra</taxon>
    </lineage>
</organism>
<comment type="caution">
    <text evidence="1">The sequence shown here is derived from an EMBL/GenBank/DDBJ whole genome shotgun (WGS) entry which is preliminary data.</text>
</comment>
<sequence>MGKPKNQPRIKGNVQPASSSRAAEIIATGGSQVPAGNLGGFAQFLGGTPFSASTDTTVDKLTD</sequence>
<proteinExistence type="predicted"/>
<dbReference type="Proteomes" id="UP000789396">
    <property type="component" value="Unassembled WGS sequence"/>
</dbReference>
<dbReference type="AlphaFoldDB" id="A0A9N9C2R4"/>
<dbReference type="OrthoDB" id="2352508at2759"/>
<gene>
    <name evidence="1" type="ORF">RFULGI_LOCUS6143</name>
</gene>
<accession>A0A9N9C2R4</accession>
<evidence type="ECO:0000313" key="2">
    <source>
        <dbReference type="Proteomes" id="UP000789396"/>
    </source>
</evidence>
<evidence type="ECO:0000313" key="1">
    <source>
        <dbReference type="EMBL" id="CAG8588703.1"/>
    </source>
</evidence>
<name>A0A9N9C2R4_9GLOM</name>
<reference evidence="1" key="1">
    <citation type="submission" date="2021-06" db="EMBL/GenBank/DDBJ databases">
        <authorList>
            <person name="Kallberg Y."/>
            <person name="Tangrot J."/>
            <person name="Rosling A."/>
        </authorList>
    </citation>
    <scope>NUCLEOTIDE SEQUENCE</scope>
    <source>
        <strain evidence="1">IN212</strain>
    </source>
</reference>
<dbReference type="EMBL" id="CAJVPZ010007628">
    <property type="protein sequence ID" value="CAG8588703.1"/>
    <property type="molecule type" value="Genomic_DNA"/>
</dbReference>
<keyword evidence="2" id="KW-1185">Reference proteome</keyword>
<feature type="non-terminal residue" evidence="1">
    <location>
        <position position="63"/>
    </location>
</feature>
<protein>
    <submittedName>
        <fullName evidence="1">12884_t:CDS:1</fullName>
    </submittedName>
</protein>